<organism evidence="2 3">
    <name type="scientific">Pandoravirus celtis</name>
    <dbReference type="NCBI Taxonomy" id="2568002"/>
    <lineage>
        <taxon>Viruses</taxon>
        <taxon>Pandoravirus</taxon>
    </lineage>
</organism>
<evidence type="ECO:0000313" key="2">
    <source>
        <dbReference type="EMBL" id="QBZ80697.1"/>
    </source>
</evidence>
<sequence length="417" mass="45216">MYAYRTRNGIEEEQQQQQEEERALETSPPTTYIETTCPRWDVDAGHAWAVLDRRLDTYEQAADALQGALRSCICPRVDGAQAVANACSRLLVLSRRIGSPSADAEVYETVVLPRDHSAGADPFSRATGEDVHMAVKVLAIVGDDSAARNNTEMGIAQAVSDLVRAGVSPYFPLVYGTTYCDAVAYAPGSLLGAAARDYDLRQQMIEAAPPSRRRQMRALVRTAPDLASLGEALAAYGLAGIGEGQLDPDRPLPAHLLVSEMAWGDLSSVAERTPLTADQWFGVVRGVLSAIGALQSHLSVVHNDLHFGNILVAVVATDDDDDDNGTAPGAHCPQALLPLVHDFGRSYQVEVWMADDRVRDVEKVIEGLLSREVPPAVRAAAEELDRFVSVLRTRDYVMDEIINVWDQLAAEAQAGMI</sequence>
<dbReference type="InterPro" id="IPR011009">
    <property type="entry name" value="Kinase-like_dom_sf"/>
</dbReference>
<gene>
    <name evidence="2" type="ORF">pclt_cds_99</name>
</gene>
<evidence type="ECO:0000313" key="3">
    <source>
        <dbReference type="Proteomes" id="UP001237152"/>
    </source>
</evidence>
<evidence type="ECO:0000256" key="1">
    <source>
        <dbReference type="SAM" id="MobiDB-lite"/>
    </source>
</evidence>
<accession>A0A4D6EG15</accession>
<keyword evidence="2" id="KW-0418">Kinase</keyword>
<feature type="region of interest" description="Disordered" evidence="1">
    <location>
        <begin position="1"/>
        <end position="30"/>
    </location>
</feature>
<keyword evidence="2" id="KW-0808">Transferase</keyword>
<dbReference type="Gene3D" id="1.10.510.10">
    <property type="entry name" value="Transferase(Phosphotransferase) domain 1"/>
    <property type="match status" value="1"/>
</dbReference>
<reference evidence="2" key="1">
    <citation type="journal article" date="2019" name="Front. Microbiol.">
        <title>Pandoravirus Celtis Illustrates the Microevolution Processes at Work in the Giant Pandoraviridae Genomes.</title>
        <authorList>
            <person name="Legendre M."/>
            <person name="Alempic J.M."/>
            <person name="Philippe N."/>
            <person name="Lartigue A."/>
            <person name="Jeudy S."/>
            <person name="Poirot O."/>
            <person name="Ta N.T."/>
            <person name="Nin S."/>
            <person name="Coute Y."/>
            <person name="Abergel C."/>
            <person name="Claverie J.M."/>
        </authorList>
    </citation>
    <scope>NUCLEOTIDE SEQUENCE</scope>
</reference>
<dbReference type="SUPFAM" id="SSF56112">
    <property type="entry name" value="Protein kinase-like (PK-like)"/>
    <property type="match status" value="1"/>
</dbReference>
<dbReference type="Proteomes" id="UP001237152">
    <property type="component" value="Segment"/>
</dbReference>
<protein>
    <submittedName>
        <fullName evidence="2">Protein kinase catalytic incomplete domain containing protein</fullName>
    </submittedName>
</protein>
<proteinExistence type="predicted"/>
<name>A0A4D6EG15_9VIRU</name>
<dbReference type="EMBL" id="MK174290">
    <property type="protein sequence ID" value="QBZ80697.1"/>
    <property type="molecule type" value="Genomic_DNA"/>
</dbReference>
<dbReference type="GO" id="GO:0016301">
    <property type="term" value="F:kinase activity"/>
    <property type="evidence" value="ECO:0007669"/>
    <property type="project" value="UniProtKB-KW"/>
</dbReference>